<evidence type="ECO:0000313" key="2">
    <source>
        <dbReference type="EMBL" id="KRX35225.1"/>
    </source>
</evidence>
<dbReference type="Proteomes" id="UP000055048">
    <property type="component" value="Unassembled WGS sequence"/>
</dbReference>
<comment type="caution">
    <text evidence="2">The sequence shown here is derived from an EMBL/GenBank/DDBJ whole genome shotgun (WGS) entry which is preliminary data.</text>
</comment>
<reference evidence="2 3" key="1">
    <citation type="submission" date="2015-01" db="EMBL/GenBank/DDBJ databases">
        <title>Evolution of Trichinella species and genotypes.</title>
        <authorList>
            <person name="Korhonen P.K."/>
            <person name="Edoardo P."/>
            <person name="Giuseppe L.R."/>
            <person name="Gasser R.B."/>
        </authorList>
    </citation>
    <scope>NUCLEOTIDE SEQUENCE [LARGE SCALE GENOMIC DNA]</scope>
    <source>
        <strain evidence="2">ISS417</strain>
    </source>
</reference>
<evidence type="ECO:0000313" key="3">
    <source>
        <dbReference type="Proteomes" id="UP000055048"/>
    </source>
</evidence>
<organism evidence="2 3">
    <name type="scientific">Trichinella murrelli</name>
    <dbReference type="NCBI Taxonomy" id="144512"/>
    <lineage>
        <taxon>Eukaryota</taxon>
        <taxon>Metazoa</taxon>
        <taxon>Ecdysozoa</taxon>
        <taxon>Nematoda</taxon>
        <taxon>Enoplea</taxon>
        <taxon>Dorylaimia</taxon>
        <taxon>Trichinellida</taxon>
        <taxon>Trichinellidae</taxon>
        <taxon>Trichinella</taxon>
    </lineage>
</organism>
<accession>A0A0V0T839</accession>
<gene>
    <name evidence="2" type="ORF">T05_4894</name>
</gene>
<sequence length="70" mass="7561">MLPADDAGSDASLDCLPAPNYPKTTPQGCQGLVQSSVQFRFMSSSHNELNNRAVAWEKQGMTVAPGQRRP</sequence>
<evidence type="ECO:0000256" key="1">
    <source>
        <dbReference type="SAM" id="MobiDB-lite"/>
    </source>
</evidence>
<feature type="region of interest" description="Disordered" evidence="1">
    <location>
        <begin position="1"/>
        <end position="29"/>
    </location>
</feature>
<dbReference type="EMBL" id="JYDJ01000461">
    <property type="protein sequence ID" value="KRX35225.1"/>
    <property type="molecule type" value="Genomic_DNA"/>
</dbReference>
<proteinExistence type="predicted"/>
<dbReference type="AlphaFoldDB" id="A0A0V0T839"/>
<keyword evidence="3" id="KW-1185">Reference proteome</keyword>
<protein>
    <submittedName>
        <fullName evidence="2">Uncharacterized protein</fullName>
    </submittedName>
</protein>
<name>A0A0V0T839_9BILA</name>